<protein>
    <submittedName>
        <fullName evidence="1">Uncharacterized protein</fullName>
    </submittedName>
</protein>
<feature type="non-terminal residue" evidence="1">
    <location>
        <position position="1"/>
    </location>
</feature>
<name>A0ABP0PYT2_9DINO</name>
<feature type="non-terminal residue" evidence="1">
    <location>
        <position position="76"/>
    </location>
</feature>
<evidence type="ECO:0000313" key="1">
    <source>
        <dbReference type="EMBL" id="CAK9080748.1"/>
    </source>
</evidence>
<gene>
    <name evidence="1" type="ORF">SCF082_LOCUS38473</name>
</gene>
<reference evidence="1 2" key="1">
    <citation type="submission" date="2024-02" db="EMBL/GenBank/DDBJ databases">
        <authorList>
            <person name="Chen Y."/>
            <person name="Shah S."/>
            <person name="Dougan E. K."/>
            <person name="Thang M."/>
            <person name="Chan C."/>
        </authorList>
    </citation>
    <scope>NUCLEOTIDE SEQUENCE [LARGE SCALE GENOMIC DNA]</scope>
</reference>
<dbReference type="EMBL" id="CAXAMM010038767">
    <property type="protein sequence ID" value="CAK9080748.1"/>
    <property type="molecule type" value="Genomic_DNA"/>
</dbReference>
<accession>A0ABP0PYT2</accession>
<proteinExistence type="predicted"/>
<organism evidence="1 2">
    <name type="scientific">Durusdinium trenchii</name>
    <dbReference type="NCBI Taxonomy" id="1381693"/>
    <lineage>
        <taxon>Eukaryota</taxon>
        <taxon>Sar</taxon>
        <taxon>Alveolata</taxon>
        <taxon>Dinophyceae</taxon>
        <taxon>Suessiales</taxon>
        <taxon>Symbiodiniaceae</taxon>
        <taxon>Durusdinium</taxon>
    </lineage>
</organism>
<evidence type="ECO:0000313" key="2">
    <source>
        <dbReference type="Proteomes" id="UP001642464"/>
    </source>
</evidence>
<dbReference type="Proteomes" id="UP001642464">
    <property type="component" value="Unassembled WGS sequence"/>
</dbReference>
<sequence length="76" mass="8602">VQQRGIAATQEILTALLDGVESDNGKGQQAKVHILDILPNRYNEWGRACLQFQKERLRTGNGREFFFSAYCTGDEK</sequence>
<keyword evidence="2" id="KW-1185">Reference proteome</keyword>
<comment type="caution">
    <text evidence="1">The sequence shown here is derived from an EMBL/GenBank/DDBJ whole genome shotgun (WGS) entry which is preliminary data.</text>
</comment>